<feature type="transmembrane region" description="Helical" evidence="7">
    <location>
        <begin position="242"/>
        <end position="260"/>
    </location>
</feature>
<reference evidence="9 10" key="1">
    <citation type="journal article" date="2015" name="J. Biotechnol.">
        <title>Complete genome sequence of Paenibacillus beijingensis 7188(T) (=DSM 24997(T)), a novel rhizobacterium from jujube garden soil.</title>
        <authorList>
            <person name="Kwak Y."/>
            <person name="Shin J.H."/>
        </authorList>
    </citation>
    <scope>NUCLEOTIDE SEQUENCE [LARGE SCALE GENOMIC DNA]</scope>
    <source>
        <strain evidence="9 10">DSM 24997</strain>
    </source>
</reference>
<dbReference type="EMBL" id="CP011058">
    <property type="protein sequence ID" value="AJY76309.1"/>
    <property type="molecule type" value="Genomic_DNA"/>
</dbReference>
<feature type="transmembrane region" description="Helical" evidence="7">
    <location>
        <begin position="212"/>
        <end position="235"/>
    </location>
</feature>
<dbReference type="RefSeq" id="WP_045671737.1">
    <property type="nucleotide sequence ID" value="NZ_CP011058.1"/>
</dbReference>
<evidence type="ECO:0000256" key="1">
    <source>
        <dbReference type="ARBA" id="ARBA00004651"/>
    </source>
</evidence>
<evidence type="ECO:0000256" key="5">
    <source>
        <dbReference type="ARBA" id="ARBA00022989"/>
    </source>
</evidence>
<evidence type="ECO:0000256" key="2">
    <source>
        <dbReference type="ARBA" id="ARBA00007362"/>
    </source>
</evidence>
<evidence type="ECO:0000256" key="4">
    <source>
        <dbReference type="ARBA" id="ARBA00022692"/>
    </source>
</evidence>
<dbReference type="SUPFAM" id="SSF103481">
    <property type="entry name" value="Multidrug resistance efflux transporter EmrE"/>
    <property type="match status" value="2"/>
</dbReference>
<evidence type="ECO:0000256" key="7">
    <source>
        <dbReference type="SAM" id="Phobius"/>
    </source>
</evidence>
<dbReference type="InterPro" id="IPR050638">
    <property type="entry name" value="AA-Vitamin_Transporters"/>
</dbReference>
<protein>
    <recommendedName>
        <fullName evidence="8">EamA domain-containing protein</fullName>
    </recommendedName>
</protein>
<keyword evidence="5 7" id="KW-1133">Transmembrane helix</keyword>
<dbReference type="Proteomes" id="UP000032633">
    <property type="component" value="Chromosome"/>
</dbReference>
<feature type="transmembrane region" description="Helical" evidence="7">
    <location>
        <begin position="266"/>
        <end position="285"/>
    </location>
</feature>
<evidence type="ECO:0000259" key="8">
    <source>
        <dbReference type="Pfam" id="PF00892"/>
    </source>
</evidence>
<dbReference type="KEGG" id="pbj:VN24_19235"/>
<feature type="transmembrane region" description="Helical" evidence="7">
    <location>
        <begin position="125"/>
        <end position="143"/>
    </location>
</feature>
<dbReference type="Pfam" id="PF00892">
    <property type="entry name" value="EamA"/>
    <property type="match status" value="2"/>
</dbReference>
<gene>
    <name evidence="9" type="ORF">VN24_19235</name>
</gene>
<dbReference type="InterPro" id="IPR000620">
    <property type="entry name" value="EamA_dom"/>
</dbReference>
<feature type="transmembrane region" description="Helical" evidence="7">
    <location>
        <begin position="64"/>
        <end position="84"/>
    </location>
</feature>
<proteinExistence type="inferred from homology"/>
<dbReference type="STRING" id="1126833.VN24_19235"/>
<sequence length="299" mass="33042">MAKVWGSIILVTLIWGYTWVTMKIGLEYIPPFLFAALRFLIGAVPLLLLQLALKKPLLPARRDWIPIGTMSVLMSLGYSGLLMYGMRFVNSGQTSVLVYTMPIFVTVLAHFFLKEKLTATKGIGLAFGFAGLLFILGPQLHRFAFDQAFMGQILILLSALSWGCANIFSKLKFSNYDIMKMTCWQLLLGGVMLLVISAAAEPWSNVQWTLPSVSSLLFNGIFSTSVTFVAWFWVLGRIEASTASMTLMTVPILGLFFGWLQLHEQLTANIAAGALLICLGIFFGARKRAAKQVPAQGRL</sequence>
<dbReference type="PANTHER" id="PTHR32322">
    <property type="entry name" value="INNER MEMBRANE TRANSPORTER"/>
    <property type="match status" value="1"/>
</dbReference>
<dbReference type="PANTHER" id="PTHR32322:SF18">
    <property type="entry name" value="S-ADENOSYLMETHIONINE_S-ADENOSYLHOMOCYSTEINE TRANSPORTER"/>
    <property type="match status" value="1"/>
</dbReference>
<feature type="domain" description="EamA" evidence="8">
    <location>
        <begin position="8"/>
        <end position="136"/>
    </location>
</feature>
<feature type="domain" description="EamA" evidence="8">
    <location>
        <begin position="150"/>
        <end position="283"/>
    </location>
</feature>
<dbReference type="InterPro" id="IPR037185">
    <property type="entry name" value="EmrE-like"/>
</dbReference>
<organism evidence="9 10">
    <name type="scientific">Paenibacillus beijingensis</name>
    <dbReference type="NCBI Taxonomy" id="1126833"/>
    <lineage>
        <taxon>Bacteria</taxon>
        <taxon>Bacillati</taxon>
        <taxon>Bacillota</taxon>
        <taxon>Bacilli</taxon>
        <taxon>Bacillales</taxon>
        <taxon>Paenibacillaceae</taxon>
        <taxon>Paenibacillus</taxon>
    </lineage>
</organism>
<keyword evidence="4 7" id="KW-0812">Transmembrane</keyword>
<feature type="transmembrane region" description="Helical" evidence="7">
    <location>
        <begin position="32"/>
        <end position="52"/>
    </location>
</feature>
<evidence type="ECO:0000313" key="9">
    <source>
        <dbReference type="EMBL" id="AJY76309.1"/>
    </source>
</evidence>
<keyword evidence="6 7" id="KW-0472">Membrane</keyword>
<evidence type="ECO:0000313" key="10">
    <source>
        <dbReference type="Proteomes" id="UP000032633"/>
    </source>
</evidence>
<keyword evidence="10" id="KW-1185">Reference proteome</keyword>
<dbReference type="AlphaFoldDB" id="A0A0D5NLV4"/>
<dbReference type="PATRIC" id="fig|1126833.4.peg.4239"/>
<name>A0A0D5NLV4_9BACL</name>
<feature type="transmembrane region" description="Helical" evidence="7">
    <location>
        <begin position="181"/>
        <end position="200"/>
    </location>
</feature>
<feature type="transmembrane region" description="Helical" evidence="7">
    <location>
        <begin position="7"/>
        <end position="26"/>
    </location>
</feature>
<dbReference type="OrthoDB" id="67135at2"/>
<accession>A0A0D5NLV4</accession>
<dbReference type="HOGENOM" id="CLU_033863_5_0_9"/>
<feature type="transmembrane region" description="Helical" evidence="7">
    <location>
        <begin position="149"/>
        <end position="169"/>
    </location>
</feature>
<evidence type="ECO:0000256" key="3">
    <source>
        <dbReference type="ARBA" id="ARBA00022475"/>
    </source>
</evidence>
<comment type="subcellular location">
    <subcellularLocation>
        <location evidence="1">Cell membrane</location>
        <topology evidence="1">Multi-pass membrane protein</topology>
    </subcellularLocation>
</comment>
<dbReference type="GO" id="GO:0005886">
    <property type="term" value="C:plasma membrane"/>
    <property type="evidence" value="ECO:0007669"/>
    <property type="project" value="UniProtKB-SubCell"/>
</dbReference>
<feature type="transmembrane region" description="Helical" evidence="7">
    <location>
        <begin position="96"/>
        <end position="113"/>
    </location>
</feature>
<evidence type="ECO:0000256" key="6">
    <source>
        <dbReference type="ARBA" id="ARBA00023136"/>
    </source>
</evidence>
<comment type="similarity">
    <text evidence="2">Belongs to the EamA transporter family.</text>
</comment>
<keyword evidence="3" id="KW-1003">Cell membrane</keyword>
<reference evidence="10" key="2">
    <citation type="submission" date="2015-03" db="EMBL/GenBank/DDBJ databases">
        <title>Genome sequence of Paenibacillus beijingensis strain DSM 24997T.</title>
        <authorList>
            <person name="Kwak Y."/>
            <person name="Shin J.-H."/>
        </authorList>
    </citation>
    <scope>NUCLEOTIDE SEQUENCE [LARGE SCALE GENOMIC DNA]</scope>
    <source>
        <strain evidence="10">DSM 24997</strain>
    </source>
</reference>